<dbReference type="PANTHER" id="PTHR43449">
    <property type="entry name" value="NUCLEOTIDYLTRANSFERASE"/>
    <property type="match status" value="1"/>
</dbReference>
<dbReference type="Pfam" id="PF18765">
    <property type="entry name" value="Polbeta"/>
    <property type="match status" value="1"/>
</dbReference>
<dbReference type="EMBL" id="DSEU01000021">
    <property type="protein sequence ID" value="HEM66602.1"/>
    <property type="molecule type" value="Genomic_DNA"/>
</dbReference>
<organism evidence="2">
    <name type="scientific">Ignisphaera aggregans</name>
    <dbReference type="NCBI Taxonomy" id="334771"/>
    <lineage>
        <taxon>Archaea</taxon>
        <taxon>Thermoproteota</taxon>
        <taxon>Thermoprotei</taxon>
        <taxon>Desulfurococcales</taxon>
        <taxon>Desulfurococcaceae</taxon>
        <taxon>Ignisphaera</taxon>
    </lineage>
</organism>
<keyword evidence="2" id="KW-0808">Transferase</keyword>
<evidence type="ECO:0000259" key="1">
    <source>
        <dbReference type="Pfam" id="PF18765"/>
    </source>
</evidence>
<name>A0A7J2U350_9CREN</name>
<sequence length="137" mass="15466">MGGTTFESSWAKLIEATLPELGKRLRIEAALVFGSWARSGGGEWSDIDLLIVSDDAKHIGILERFSIATELRREKIDVFIYTYEELVNMMNKGNPLALSALIEGIPIKLSNRIEELKNKAQKMYKRVGRCWVAQLPK</sequence>
<accession>A0A7J2U350</accession>
<comment type="caution">
    <text evidence="2">The sequence shown here is derived from an EMBL/GenBank/DDBJ whole genome shotgun (WGS) entry which is preliminary data.</text>
</comment>
<gene>
    <name evidence="2" type="ORF">ENO26_03380</name>
</gene>
<protein>
    <submittedName>
        <fullName evidence="2">Nucleotidyltransferase domain-containing protein</fullName>
    </submittedName>
</protein>
<reference evidence="2" key="1">
    <citation type="journal article" date="2020" name="mSystems">
        <title>Genome- and Community-Level Interaction Insights into Carbon Utilization and Element Cycling Functions of Hydrothermarchaeota in Hydrothermal Sediment.</title>
        <authorList>
            <person name="Zhou Z."/>
            <person name="Liu Y."/>
            <person name="Xu W."/>
            <person name="Pan J."/>
            <person name="Luo Z.H."/>
            <person name="Li M."/>
        </authorList>
    </citation>
    <scope>NUCLEOTIDE SEQUENCE [LARGE SCALE GENOMIC DNA]</scope>
    <source>
        <strain evidence="2">SpSt-125</strain>
    </source>
</reference>
<evidence type="ECO:0000313" key="2">
    <source>
        <dbReference type="EMBL" id="HEM66602.1"/>
    </source>
</evidence>
<dbReference type="AlphaFoldDB" id="A0A7J2U350"/>
<dbReference type="SUPFAM" id="SSF81301">
    <property type="entry name" value="Nucleotidyltransferase"/>
    <property type="match status" value="1"/>
</dbReference>
<dbReference type="InterPro" id="IPR043519">
    <property type="entry name" value="NT_sf"/>
</dbReference>
<proteinExistence type="predicted"/>
<dbReference type="Gene3D" id="3.30.460.10">
    <property type="entry name" value="Beta Polymerase, domain 2"/>
    <property type="match status" value="1"/>
</dbReference>
<dbReference type="PANTHER" id="PTHR43449:SF1">
    <property type="entry name" value="POLYMERASE BETA NUCLEOTIDYLTRANSFERASE DOMAIN-CONTAINING PROTEIN"/>
    <property type="match status" value="1"/>
</dbReference>
<feature type="domain" description="Polymerase beta nucleotidyltransferase" evidence="1">
    <location>
        <begin position="23"/>
        <end position="88"/>
    </location>
</feature>
<dbReference type="CDD" id="cd05403">
    <property type="entry name" value="NT_KNTase_like"/>
    <property type="match status" value="1"/>
</dbReference>
<dbReference type="GO" id="GO:0016740">
    <property type="term" value="F:transferase activity"/>
    <property type="evidence" value="ECO:0007669"/>
    <property type="project" value="UniProtKB-KW"/>
</dbReference>
<dbReference type="InterPro" id="IPR041633">
    <property type="entry name" value="Polbeta"/>
</dbReference>